<dbReference type="AlphaFoldDB" id="A0A1S9PI98"/>
<name>A0A1S9PI98_9SPHI</name>
<comment type="caution">
    <text evidence="7">The sequence shown here is derived from an EMBL/GenBank/DDBJ whole genome shotgun (WGS) entry which is preliminary data.</text>
</comment>
<dbReference type="SMART" id="SM00644">
    <property type="entry name" value="Ami_2"/>
    <property type="match status" value="1"/>
</dbReference>
<dbReference type="GO" id="GO:0009254">
    <property type="term" value="P:peptidoglycan turnover"/>
    <property type="evidence" value="ECO:0007669"/>
    <property type="project" value="TreeGrafter"/>
</dbReference>
<dbReference type="GO" id="GO:0009253">
    <property type="term" value="P:peptidoglycan catabolic process"/>
    <property type="evidence" value="ECO:0007669"/>
    <property type="project" value="InterPro"/>
</dbReference>
<keyword evidence="4" id="KW-0961">Cell wall biogenesis/degradation</keyword>
<keyword evidence="8" id="KW-1185">Reference proteome</keyword>
<dbReference type="GO" id="GO:0019867">
    <property type="term" value="C:outer membrane"/>
    <property type="evidence" value="ECO:0007669"/>
    <property type="project" value="TreeGrafter"/>
</dbReference>
<feature type="chain" id="PRO_5013272782" description="N-acetylmuramoyl-L-alanine amidase" evidence="5">
    <location>
        <begin position="20"/>
        <end position="274"/>
    </location>
</feature>
<dbReference type="CDD" id="cd06583">
    <property type="entry name" value="PGRP"/>
    <property type="match status" value="1"/>
</dbReference>
<dbReference type="RefSeq" id="WP_078347348.1">
    <property type="nucleotide sequence ID" value="NZ_MBTF01000005.1"/>
</dbReference>
<dbReference type="SUPFAM" id="SSF55846">
    <property type="entry name" value="N-acetylmuramoyl-L-alanine amidase-like"/>
    <property type="match status" value="1"/>
</dbReference>
<sequence length="274" mass="30409">MKNYLFPLLVIIIALSSCSKKVVPFAATNKVYTTQTDSLIAVVQKQDTVALLDSLGKPIASEWVGTVNFNLRKPNYVIIHYTAQDSLAQTLKTFTLVKPQVSAHYVISKDGKIVHMLNDYLRAWHAGISKWGSVTDMNSCSIGIELDNTGKQPFAPAQMNSLLLLLAQLKKVYNIPTNNFIGHGDIAPPRKPDPGILFPWALLAQKGFGQWADVEQQPAPEGFDYVTALRLIGYDTSNLPAAISAFKRHFVQSDDSPVLSCCDMDVLYNVYRKY</sequence>
<evidence type="ECO:0000259" key="6">
    <source>
        <dbReference type="SMART" id="SM00644"/>
    </source>
</evidence>
<accession>A0A1S9PI98</accession>
<dbReference type="GO" id="GO:0008745">
    <property type="term" value="F:N-acetylmuramoyl-L-alanine amidase activity"/>
    <property type="evidence" value="ECO:0007669"/>
    <property type="project" value="UniProtKB-EC"/>
</dbReference>
<dbReference type="EMBL" id="MBTF01000005">
    <property type="protein sequence ID" value="OOQ60647.1"/>
    <property type="molecule type" value="Genomic_DNA"/>
</dbReference>
<proteinExistence type="predicted"/>
<dbReference type="PROSITE" id="PS51257">
    <property type="entry name" value="PROKAR_LIPOPROTEIN"/>
    <property type="match status" value="1"/>
</dbReference>
<dbReference type="Gene3D" id="3.40.80.10">
    <property type="entry name" value="Peptidoglycan recognition protein-like"/>
    <property type="match status" value="1"/>
</dbReference>
<evidence type="ECO:0000256" key="5">
    <source>
        <dbReference type="SAM" id="SignalP"/>
    </source>
</evidence>
<reference evidence="7 8" key="1">
    <citation type="submission" date="2016-07" db="EMBL/GenBank/DDBJ databases">
        <title>Genomic analysis of zinc-resistant bacterium Mucilaginibacter pedocola TBZ30.</title>
        <authorList>
            <person name="Huang J."/>
            <person name="Tang J."/>
        </authorList>
    </citation>
    <scope>NUCLEOTIDE SEQUENCE [LARGE SCALE GENOMIC DNA]</scope>
    <source>
        <strain evidence="7 8">TBZ30</strain>
    </source>
</reference>
<dbReference type="OrthoDB" id="9794842at2"/>
<dbReference type="InterPro" id="IPR002502">
    <property type="entry name" value="Amidase_domain"/>
</dbReference>
<evidence type="ECO:0000256" key="3">
    <source>
        <dbReference type="ARBA" id="ARBA00022801"/>
    </source>
</evidence>
<evidence type="ECO:0000256" key="2">
    <source>
        <dbReference type="ARBA" id="ARBA00011901"/>
    </source>
</evidence>
<keyword evidence="3" id="KW-0378">Hydrolase</keyword>
<comment type="catalytic activity">
    <reaction evidence="1">
        <text>Hydrolyzes the link between N-acetylmuramoyl residues and L-amino acid residues in certain cell-wall glycopeptides.</text>
        <dbReference type="EC" id="3.5.1.28"/>
    </reaction>
</comment>
<keyword evidence="5" id="KW-0732">Signal</keyword>
<evidence type="ECO:0000256" key="4">
    <source>
        <dbReference type="ARBA" id="ARBA00023316"/>
    </source>
</evidence>
<dbReference type="InterPro" id="IPR036505">
    <property type="entry name" value="Amidase/PGRP_sf"/>
</dbReference>
<evidence type="ECO:0000256" key="1">
    <source>
        <dbReference type="ARBA" id="ARBA00001561"/>
    </source>
</evidence>
<feature type="signal peptide" evidence="5">
    <location>
        <begin position="1"/>
        <end position="19"/>
    </location>
</feature>
<protein>
    <recommendedName>
        <fullName evidence="2">N-acetylmuramoyl-L-alanine amidase</fullName>
        <ecNumber evidence="2">3.5.1.28</ecNumber>
    </recommendedName>
</protein>
<evidence type="ECO:0000313" key="7">
    <source>
        <dbReference type="EMBL" id="OOQ60647.1"/>
    </source>
</evidence>
<organism evidence="7 8">
    <name type="scientific">Mucilaginibacter pedocola</name>
    <dbReference type="NCBI Taxonomy" id="1792845"/>
    <lineage>
        <taxon>Bacteria</taxon>
        <taxon>Pseudomonadati</taxon>
        <taxon>Bacteroidota</taxon>
        <taxon>Sphingobacteriia</taxon>
        <taxon>Sphingobacteriales</taxon>
        <taxon>Sphingobacteriaceae</taxon>
        <taxon>Mucilaginibacter</taxon>
    </lineage>
</organism>
<dbReference type="PANTHER" id="PTHR30417:SF1">
    <property type="entry name" value="N-ACETYLMURAMOYL-L-ALANINE AMIDASE AMID"/>
    <property type="match status" value="1"/>
</dbReference>
<gene>
    <name evidence="7" type="ORF">BC343_23920</name>
</gene>
<dbReference type="InterPro" id="IPR051206">
    <property type="entry name" value="NAMLAA_amidase_2"/>
</dbReference>
<feature type="domain" description="N-acetylmuramoyl-L-alanine amidase" evidence="6">
    <location>
        <begin position="64"/>
        <end position="195"/>
    </location>
</feature>
<dbReference type="Pfam" id="PF01510">
    <property type="entry name" value="Amidase_2"/>
    <property type="match status" value="1"/>
</dbReference>
<dbReference type="EC" id="3.5.1.28" evidence="2"/>
<evidence type="ECO:0000313" key="8">
    <source>
        <dbReference type="Proteomes" id="UP000189739"/>
    </source>
</evidence>
<dbReference type="Proteomes" id="UP000189739">
    <property type="component" value="Unassembled WGS sequence"/>
</dbReference>
<dbReference type="GO" id="GO:0071555">
    <property type="term" value="P:cell wall organization"/>
    <property type="evidence" value="ECO:0007669"/>
    <property type="project" value="UniProtKB-KW"/>
</dbReference>
<dbReference type="PANTHER" id="PTHR30417">
    <property type="entry name" value="N-ACETYLMURAMOYL-L-ALANINE AMIDASE AMID"/>
    <property type="match status" value="1"/>
</dbReference>